<evidence type="ECO:0000256" key="6">
    <source>
        <dbReference type="ARBA" id="ARBA00022777"/>
    </source>
</evidence>
<keyword evidence="4" id="KW-0808">Transferase</keyword>
<dbReference type="Pfam" id="PF00989">
    <property type="entry name" value="PAS"/>
    <property type="match status" value="2"/>
</dbReference>
<evidence type="ECO:0000256" key="5">
    <source>
        <dbReference type="ARBA" id="ARBA00022741"/>
    </source>
</evidence>
<evidence type="ECO:0000313" key="14">
    <source>
        <dbReference type="Proteomes" id="UP000593802"/>
    </source>
</evidence>
<reference evidence="13 14" key="1">
    <citation type="submission" date="2020-08" db="EMBL/GenBank/DDBJ databases">
        <title>Complete Genome Sequence of Effusibacillus dendaii Strain skT53, Isolated from Farmland soil.</title>
        <authorList>
            <person name="Konishi T."/>
            <person name="Kawasaki H."/>
        </authorList>
    </citation>
    <scope>NUCLEOTIDE SEQUENCE [LARGE SCALE GENOMIC DNA]</scope>
    <source>
        <strain evidence="14">skT53</strain>
    </source>
</reference>
<evidence type="ECO:0000259" key="11">
    <source>
        <dbReference type="PROSITE" id="PS50112"/>
    </source>
</evidence>
<feature type="domain" description="PAS" evidence="11">
    <location>
        <begin position="6"/>
        <end position="48"/>
    </location>
</feature>
<evidence type="ECO:0000259" key="12">
    <source>
        <dbReference type="PROSITE" id="PS50113"/>
    </source>
</evidence>
<keyword evidence="5" id="KW-0547">Nucleotide-binding</keyword>
<accession>A0A7I8DAH8</accession>
<evidence type="ECO:0000256" key="4">
    <source>
        <dbReference type="ARBA" id="ARBA00022679"/>
    </source>
</evidence>
<dbReference type="SUPFAM" id="SSF47384">
    <property type="entry name" value="Homodimeric domain of signal transducing histidine kinase"/>
    <property type="match status" value="1"/>
</dbReference>
<dbReference type="InterPro" id="IPR005467">
    <property type="entry name" value="His_kinase_dom"/>
</dbReference>
<keyword evidence="14" id="KW-1185">Reference proteome</keyword>
<dbReference type="EC" id="2.7.13.3" evidence="2"/>
<keyword evidence="8" id="KW-0749">Sporulation</keyword>
<dbReference type="GO" id="GO:0030435">
    <property type="term" value="P:sporulation resulting in formation of a cellular spore"/>
    <property type="evidence" value="ECO:0007669"/>
    <property type="project" value="UniProtKB-KW"/>
</dbReference>
<dbReference type="InterPro" id="IPR003594">
    <property type="entry name" value="HATPase_dom"/>
</dbReference>
<evidence type="ECO:0000256" key="8">
    <source>
        <dbReference type="ARBA" id="ARBA00022969"/>
    </source>
</evidence>
<dbReference type="Pfam" id="PF02518">
    <property type="entry name" value="HATPase_c"/>
    <property type="match status" value="1"/>
</dbReference>
<sequence length="471" mass="53306">MKYKTNERLEEKILDSIPVGIVTYDVNGDITYVNKVAETMTGYGLSEIREFQKINHVLEGDRELFWKTLQSGQPFFGFESYCPSRDGKEIPVVTSIAPLLNERNEQIGTVATFIDNSEIDRLRCVEEHASLILDHITDGVITLDPSCVITGFNKGAEELLGMDASEVKYRKFEEVFPTERDIRDKIHETLTTGREFKDLKVQLVDREGTNKHFLITTRVLRNRNEQDLGVMLTYKDITLQEMLEAQMRQSEKLAVIGELAAGTAHEIRNPLTSVKGFIQLLDQKYPSESPEKAYFRIILSELDRVNEIIREFLLLSKPTEPNLRLIDINNVLEDVKTLMSSDALLHNINLEYHLSQAPIVCEVDVEQIKQVFINLIRNAFEAIGLNGRLAVSVRADNRQCEIRFTDNGPGIPTDTAAKLFEPFFTTKPEGTGLGLTVSYRIIQNHGGNILVDTREGEGATFRVILPLAMKS</sequence>
<dbReference type="SUPFAM" id="SSF55785">
    <property type="entry name" value="PYP-like sensor domain (PAS domain)"/>
    <property type="match status" value="2"/>
</dbReference>
<dbReference type="SMART" id="SM00091">
    <property type="entry name" value="PAS"/>
    <property type="match status" value="2"/>
</dbReference>
<proteinExistence type="predicted"/>
<dbReference type="Gene3D" id="3.30.450.20">
    <property type="entry name" value="PAS domain"/>
    <property type="match status" value="2"/>
</dbReference>
<dbReference type="PANTHER" id="PTHR43065">
    <property type="entry name" value="SENSOR HISTIDINE KINASE"/>
    <property type="match status" value="1"/>
</dbReference>
<dbReference type="SMART" id="SM00387">
    <property type="entry name" value="HATPase_c"/>
    <property type="match status" value="1"/>
</dbReference>
<dbReference type="GO" id="GO:0000155">
    <property type="term" value="F:phosphorelay sensor kinase activity"/>
    <property type="evidence" value="ECO:0007669"/>
    <property type="project" value="InterPro"/>
</dbReference>
<dbReference type="InterPro" id="IPR000014">
    <property type="entry name" value="PAS"/>
</dbReference>
<dbReference type="EMBL" id="AP023366">
    <property type="protein sequence ID" value="BCJ87188.1"/>
    <property type="molecule type" value="Genomic_DNA"/>
</dbReference>
<dbReference type="FunFam" id="1.10.287.130:FF:000040">
    <property type="entry name" value="PAS domain-containing sensor histidine kinase"/>
    <property type="match status" value="1"/>
</dbReference>
<keyword evidence="6" id="KW-0418">Kinase</keyword>
<dbReference type="Gene3D" id="3.30.565.10">
    <property type="entry name" value="Histidine kinase-like ATPase, C-terminal domain"/>
    <property type="match status" value="1"/>
</dbReference>
<dbReference type="GO" id="GO:0006355">
    <property type="term" value="P:regulation of DNA-templated transcription"/>
    <property type="evidence" value="ECO:0007669"/>
    <property type="project" value="InterPro"/>
</dbReference>
<feature type="domain" description="PAS" evidence="11">
    <location>
        <begin position="125"/>
        <end position="167"/>
    </location>
</feature>
<dbReference type="CDD" id="cd00082">
    <property type="entry name" value="HisKA"/>
    <property type="match status" value="1"/>
</dbReference>
<dbReference type="PRINTS" id="PR00344">
    <property type="entry name" value="BCTRLSENSOR"/>
</dbReference>
<dbReference type="Gene3D" id="1.10.287.130">
    <property type="match status" value="1"/>
</dbReference>
<dbReference type="InterPro" id="IPR036097">
    <property type="entry name" value="HisK_dim/P_sf"/>
</dbReference>
<dbReference type="PANTHER" id="PTHR43065:SF10">
    <property type="entry name" value="PEROXIDE STRESS-ACTIVATED HISTIDINE KINASE MAK3"/>
    <property type="match status" value="1"/>
</dbReference>
<evidence type="ECO:0000256" key="2">
    <source>
        <dbReference type="ARBA" id="ARBA00012438"/>
    </source>
</evidence>
<dbReference type="SUPFAM" id="SSF55874">
    <property type="entry name" value="ATPase domain of HSP90 chaperone/DNA topoisomerase II/histidine kinase"/>
    <property type="match status" value="1"/>
</dbReference>
<feature type="domain" description="PAC" evidence="12">
    <location>
        <begin position="197"/>
        <end position="249"/>
    </location>
</feature>
<dbReference type="GO" id="GO:0005524">
    <property type="term" value="F:ATP binding"/>
    <property type="evidence" value="ECO:0007669"/>
    <property type="project" value="UniProtKB-KW"/>
</dbReference>
<evidence type="ECO:0000259" key="10">
    <source>
        <dbReference type="PROSITE" id="PS50109"/>
    </source>
</evidence>
<dbReference type="PROSITE" id="PS50113">
    <property type="entry name" value="PAC"/>
    <property type="match status" value="1"/>
</dbReference>
<evidence type="ECO:0000256" key="1">
    <source>
        <dbReference type="ARBA" id="ARBA00000085"/>
    </source>
</evidence>
<dbReference type="AlphaFoldDB" id="A0A7I8DAH8"/>
<dbReference type="InterPro" id="IPR035965">
    <property type="entry name" value="PAS-like_dom_sf"/>
</dbReference>
<dbReference type="KEGG" id="eff:skT53_21730"/>
<dbReference type="RefSeq" id="WP_200756917.1">
    <property type="nucleotide sequence ID" value="NZ_AP023366.1"/>
</dbReference>
<keyword evidence="7" id="KW-0067">ATP-binding</keyword>
<dbReference type="NCBIfam" id="TIGR00229">
    <property type="entry name" value="sensory_box"/>
    <property type="match status" value="2"/>
</dbReference>
<comment type="catalytic activity">
    <reaction evidence="1">
        <text>ATP + protein L-histidine = ADP + protein N-phospho-L-histidine.</text>
        <dbReference type="EC" id="2.7.13.3"/>
    </reaction>
</comment>
<organism evidence="13 14">
    <name type="scientific">Effusibacillus dendaii</name>
    <dbReference type="NCBI Taxonomy" id="2743772"/>
    <lineage>
        <taxon>Bacteria</taxon>
        <taxon>Bacillati</taxon>
        <taxon>Bacillota</taxon>
        <taxon>Bacilli</taxon>
        <taxon>Bacillales</taxon>
        <taxon>Alicyclobacillaceae</taxon>
        <taxon>Effusibacillus</taxon>
    </lineage>
</organism>
<name>A0A7I8DAH8_9BACL</name>
<gene>
    <name evidence="13" type="ORF">skT53_21730</name>
</gene>
<dbReference type="InterPro" id="IPR003661">
    <property type="entry name" value="HisK_dim/P_dom"/>
</dbReference>
<keyword evidence="3" id="KW-0597">Phosphoprotein</keyword>
<dbReference type="SMART" id="SM00388">
    <property type="entry name" value="HisKA"/>
    <property type="match status" value="1"/>
</dbReference>
<evidence type="ECO:0000256" key="3">
    <source>
        <dbReference type="ARBA" id="ARBA00022553"/>
    </source>
</evidence>
<dbReference type="InterPro" id="IPR013767">
    <property type="entry name" value="PAS_fold"/>
</dbReference>
<dbReference type="InterPro" id="IPR000700">
    <property type="entry name" value="PAS-assoc_C"/>
</dbReference>
<dbReference type="InterPro" id="IPR036890">
    <property type="entry name" value="HATPase_C_sf"/>
</dbReference>
<protein>
    <recommendedName>
        <fullName evidence="2">histidine kinase</fullName>
        <ecNumber evidence="2">2.7.13.3</ecNumber>
    </recommendedName>
</protein>
<evidence type="ECO:0000256" key="7">
    <source>
        <dbReference type="ARBA" id="ARBA00022840"/>
    </source>
</evidence>
<dbReference type="InterPro" id="IPR004358">
    <property type="entry name" value="Sig_transdc_His_kin-like_C"/>
</dbReference>
<evidence type="ECO:0000256" key="9">
    <source>
        <dbReference type="ARBA" id="ARBA00023012"/>
    </source>
</evidence>
<dbReference type="PROSITE" id="PS50112">
    <property type="entry name" value="PAS"/>
    <property type="match status" value="2"/>
</dbReference>
<dbReference type="Proteomes" id="UP000593802">
    <property type="component" value="Chromosome"/>
</dbReference>
<dbReference type="PROSITE" id="PS50109">
    <property type="entry name" value="HIS_KIN"/>
    <property type="match status" value="1"/>
</dbReference>
<keyword evidence="9" id="KW-0902">Two-component regulatory system</keyword>
<dbReference type="Pfam" id="PF00512">
    <property type="entry name" value="HisKA"/>
    <property type="match status" value="1"/>
</dbReference>
<evidence type="ECO:0000313" key="13">
    <source>
        <dbReference type="EMBL" id="BCJ87188.1"/>
    </source>
</evidence>
<feature type="domain" description="Histidine kinase" evidence="10">
    <location>
        <begin position="262"/>
        <end position="469"/>
    </location>
</feature>
<dbReference type="CDD" id="cd00130">
    <property type="entry name" value="PAS"/>
    <property type="match status" value="2"/>
</dbReference>